<evidence type="ECO:0000256" key="4">
    <source>
        <dbReference type="ARBA" id="ARBA00023239"/>
    </source>
</evidence>
<gene>
    <name evidence="10" type="ORF">HERILL_LOCUS107</name>
</gene>
<dbReference type="Proteomes" id="UP000594454">
    <property type="component" value="Chromosome 1"/>
</dbReference>
<evidence type="ECO:0000256" key="9">
    <source>
        <dbReference type="PIRSR" id="PIRSR001357-50"/>
    </source>
</evidence>
<evidence type="ECO:0000313" key="10">
    <source>
        <dbReference type="EMBL" id="CAD7076707.1"/>
    </source>
</evidence>
<dbReference type="Pfam" id="PF01791">
    <property type="entry name" value="DeoC"/>
    <property type="match status" value="1"/>
</dbReference>
<evidence type="ECO:0000256" key="6">
    <source>
        <dbReference type="ARBA" id="ARBA00031814"/>
    </source>
</evidence>
<dbReference type="GO" id="GO:0004139">
    <property type="term" value="F:deoxyribose-phosphate aldolase activity"/>
    <property type="evidence" value="ECO:0007669"/>
    <property type="project" value="UniProtKB-EC"/>
</dbReference>
<dbReference type="InterPro" id="IPR002915">
    <property type="entry name" value="DeoC/FbaB/LacD_aldolase"/>
</dbReference>
<name>A0A7R8YLS8_HERIL</name>
<proteinExistence type="inferred from homology"/>
<organism evidence="10 11">
    <name type="scientific">Hermetia illucens</name>
    <name type="common">Black soldier fly</name>
    <dbReference type="NCBI Taxonomy" id="343691"/>
    <lineage>
        <taxon>Eukaryota</taxon>
        <taxon>Metazoa</taxon>
        <taxon>Ecdysozoa</taxon>
        <taxon>Arthropoda</taxon>
        <taxon>Hexapoda</taxon>
        <taxon>Insecta</taxon>
        <taxon>Pterygota</taxon>
        <taxon>Neoptera</taxon>
        <taxon>Endopterygota</taxon>
        <taxon>Diptera</taxon>
        <taxon>Brachycera</taxon>
        <taxon>Stratiomyomorpha</taxon>
        <taxon>Stratiomyidae</taxon>
        <taxon>Hermetiinae</taxon>
        <taxon>Hermetia</taxon>
    </lineage>
</organism>
<reference evidence="10 11" key="1">
    <citation type="submission" date="2020-11" db="EMBL/GenBank/DDBJ databases">
        <authorList>
            <person name="Wallbank WR R."/>
            <person name="Pardo Diaz C."/>
            <person name="Kozak K."/>
            <person name="Martin S."/>
            <person name="Jiggins C."/>
            <person name="Moest M."/>
            <person name="Warren A I."/>
            <person name="Generalovic N T."/>
            <person name="Byers J.R.P. K."/>
            <person name="Montejo-Kovacevich G."/>
            <person name="Yen C E."/>
        </authorList>
    </citation>
    <scope>NUCLEOTIDE SEQUENCE [LARGE SCALE GENOMIC DNA]</scope>
</reference>
<keyword evidence="11" id="KW-1185">Reference proteome</keyword>
<keyword evidence="4" id="KW-0456">Lyase</keyword>
<feature type="active site" description="Schiff-base intermediate with acetaldehyde" evidence="9">
    <location>
        <position position="221"/>
    </location>
</feature>
<comment type="similarity">
    <text evidence="2">Belongs to the DeoC/FbaB aldolase family. DeoC type 2 subfamily.</text>
</comment>
<dbReference type="EMBL" id="LR899009">
    <property type="protein sequence ID" value="CAD7076707.1"/>
    <property type="molecule type" value="Genomic_DNA"/>
</dbReference>
<evidence type="ECO:0000256" key="2">
    <source>
        <dbReference type="ARBA" id="ARBA00009473"/>
    </source>
</evidence>
<dbReference type="GO" id="GO:0046386">
    <property type="term" value="P:deoxyribose phosphate catabolic process"/>
    <property type="evidence" value="ECO:0007669"/>
    <property type="project" value="UniProtKB-UniPathway"/>
</dbReference>
<dbReference type="GO" id="GO:0009264">
    <property type="term" value="P:deoxyribonucleotide catabolic process"/>
    <property type="evidence" value="ECO:0007669"/>
    <property type="project" value="InterPro"/>
</dbReference>
<sequence>MGFNKEIPFDEAWLKKVSIDLRQLDAVLHHLISPHKVTGQNRIVWAIKALTLTDLTTLAGDDTAANVSRLCQRAAFPFPVDCLADLDPKTQEKIHTAAVCVYPSRVGDAYRALSAIGKEKVVPIAAVATGFPTGQYSLESRLKEIEFAISQGASEIDIVIDRSLALQGRWNDVYNEIVQMRRVCGTRAHLKAILAIGELGTMENVYKASMVAMMAGSDFIKTSTGKEGVNATLQVGLVMIHAIQDFYRRTGYKIGLKPAGGVRTVNDAIAWLTLIKETLGPEWLQPELFRFGASGLLDDIEKVVKSSLC</sequence>
<dbReference type="GO" id="GO:0005737">
    <property type="term" value="C:cytoplasm"/>
    <property type="evidence" value="ECO:0007669"/>
    <property type="project" value="InterPro"/>
</dbReference>
<dbReference type="EC" id="4.1.2.4" evidence="3"/>
<dbReference type="InterPro" id="IPR013785">
    <property type="entry name" value="Aldolase_TIM"/>
</dbReference>
<evidence type="ECO:0000313" key="11">
    <source>
        <dbReference type="Proteomes" id="UP000594454"/>
    </source>
</evidence>
<accession>A0A7R8YLS8</accession>
<dbReference type="FunFam" id="3.20.20.70:FF:000106">
    <property type="entry name" value="Deoxyribose-phosphate aldolase"/>
    <property type="match status" value="1"/>
</dbReference>
<dbReference type="CDD" id="cd00959">
    <property type="entry name" value="DeoC"/>
    <property type="match status" value="1"/>
</dbReference>
<dbReference type="InParanoid" id="A0A7R8YLS8"/>
<dbReference type="Gene3D" id="3.20.20.70">
    <property type="entry name" value="Aldolase class I"/>
    <property type="match status" value="1"/>
</dbReference>
<evidence type="ECO:0000256" key="8">
    <source>
        <dbReference type="ARBA" id="ARBA00048791"/>
    </source>
</evidence>
<dbReference type="PIRSF" id="PIRSF001357">
    <property type="entry name" value="DeoC"/>
    <property type="match status" value="1"/>
</dbReference>
<evidence type="ECO:0000256" key="1">
    <source>
        <dbReference type="ARBA" id="ARBA00004816"/>
    </source>
</evidence>
<dbReference type="SUPFAM" id="SSF51569">
    <property type="entry name" value="Aldolase"/>
    <property type="match status" value="1"/>
</dbReference>
<dbReference type="SMART" id="SM01133">
    <property type="entry name" value="DeoC"/>
    <property type="match status" value="1"/>
</dbReference>
<dbReference type="GO" id="GO:0016052">
    <property type="term" value="P:carbohydrate catabolic process"/>
    <property type="evidence" value="ECO:0007669"/>
    <property type="project" value="TreeGrafter"/>
</dbReference>
<feature type="active site" description="Proton donor/acceptor" evidence="9">
    <location>
        <position position="257"/>
    </location>
</feature>
<dbReference type="NCBIfam" id="TIGR00126">
    <property type="entry name" value="deoC"/>
    <property type="match status" value="1"/>
</dbReference>
<dbReference type="OMA" id="WMIMIRE"/>
<dbReference type="FunCoup" id="A0A7R8YLS8">
    <property type="interactions" value="481"/>
</dbReference>
<dbReference type="PANTHER" id="PTHR10889">
    <property type="entry name" value="DEOXYRIBOSE-PHOSPHATE ALDOLASE"/>
    <property type="match status" value="1"/>
</dbReference>
<protein>
    <recommendedName>
        <fullName evidence="3">deoxyribose-phosphate aldolase</fullName>
        <ecNumber evidence="3">4.1.2.4</ecNumber>
    </recommendedName>
    <alternativeName>
        <fullName evidence="7">2-deoxy-D-ribose 5-phosphate aldolase</fullName>
    </alternativeName>
    <alternativeName>
        <fullName evidence="6">Phosphodeoxyriboaldolase</fullName>
    </alternativeName>
</protein>
<evidence type="ECO:0000256" key="5">
    <source>
        <dbReference type="ARBA" id="ARBA00023270"/>
    </source>
</evidence>
<evidence type="ECO:0000256" key="3">
    <source>
        <dbReference type="ARBA" id="ARBA00012515"/>
    </source>
</evidence>
<dbReference type="InterPro" id="IPR011343">
    <property type="entry name" value="DeoC"/>
</dbReference>
<dbReference type="OrthoDB" id="70823at2759"/>
<comment type="pathway">
    <text evidence="1">Carbohydrate degradation; 2-deoxy-D-ribose 1-phosphate degradation; D-glyceraldehyde 3-phosphate and acetaldehyde from 2-deoxy-alpha-D-ribose 1-phosphate: step 2/2.</text>
</comment>
<evidence type="ECO:0000256" key="7">
    <source>
        <dbReference type="ARBA" id="ARBA00032755"/>
    </source>
</evidence>
<dbReference type="AlphaFoldDB" id="A0A7R8YLS8"/>
<comment type="catalytic activity">
    <reaction evidence="8">
        <text>2-deoxy-D-ribose 5-phosphate = D-glyceraldehyde 3-phosphate + acetaldehyde</text>
        <dbReference type="Rhea" id="RHEA:12821"/>
        <dbReference type="ChEBI" id="CHEBI:15343"/>
        <dbReference type="ChEBI" id="CHEBI:59776"/>
        <dbReference type="ChEBI" id="CHEBI:62877"/>
        <dbReference type="EC" id="4.1.2.4"/>
    </reaction>
</comment>
<keyword evidence="5 9" id="KW-0704">Schiff base</keyword>
<dbReference type="UniPathway" id="UPA00002">
    <property type="reaction ID" value="UER00468"/>
</dbReference>
<dbReference type="PANTHER" id="PTHR10889:SF3">
    <property type="entry name" value="DEOXYRIBOSE-PHOSPHATE ALDOLASE"/>
    <property type="match status" value="1"/>
</dbReference>